<proteinExistence type="predicted"/>
<gene>
    <name evidence="1" type="ORF">LCGC14_0208300</name>
</gene>
<reference evidence="1" key="1">
    <citation type="journal article" date="2015" name="Nature">
        <title>Complex archaea that bridge the gap between prokaryotes and eukaryotes.</title>
        <authorList>
            <person name="Spang A."/>
            <person name="Saw J.H."/>
            <person name="Jorgensen S.L."/>
            <person name="Zaremba-Niedzwiedzka K."/>
            <person name="Martijn J."/>
            <person name="Lind A.E."/>
            <person name="van Eijk R."/>
            <person name="Schleper C."/>
            <person name="Guy L."/>
            <person name="Ettema T.J."/>
        </authorList>
    </citation>
    <scope>NUCLEOTIDE SEQUENCE</scope>
</reference>
<dbReference type="EMBL" id="LAZR01000095">
    <property type="protein sequence ID" value="KKN92339.1"/>
    <property type="molecule type" value="Genomic_DNA"/>
</dbReference>
<sequence length="101" mass="11996">MRVAWGRVFKGAFEQLKWWIVRKTEPWREEKASLDLEWRLFAQKHNAAGHRPLCMYEGMEKDILDPLDKLELYDEHEVEPDCLIDAAAEAHEAMTVNQKER</sequence>
<name>A0A0F9UL21_9ZZZZ</name>
<evidence type="ECO:0000313" key="1">
    <source>
        <dbReference type="EMBL" id="KKN92339.1"/>
    </source>
</evidence>
<accession>A0A0F9UL21</accession>
<dbReference type="AlphaFoldDB" id="A0A0F9UL21"/>
<protein>
    <submittedName>
        <fullName evidence="1">Uncharacterized protein</fullName>
    </submittedName>
</protein>
<organism evidence="1">
    <name type="scientific">marine sediment metagenome</name>
    <dbReference type="NCBI Taxonomy" id="412755"/>
    <lineage>
        <taxon>unclassified sequences</taxon>
        <taxon>metagenomes</taxon>
        <taxon>ecological metagenomes</taxon>
    </lineage>
</organism>
<comment type="caution">
    <text evidence="1">The sequence shown here is derived from an EMBL/GenBank/DDBJ whole genome shotgun (WGS) entry which is preliminary data.</text>
</comment>